<proteinExistence type="predicted"/>
<feature type="transmembrane region" description="Helical" evidence="1">
    <location>
        <begin position="132"/>
        <end position="151"/>
    </location>
</feature>
<feature type="transmembrane region" description="Helical" evidence="1">
    <location>
        <begin position="47"/>
        <end position="67"/>
    </location>
</feature>
<dbReference type="PANTHER" id="PTHR34989">
    <property type="entry name" value="PROTEIN HDED"/>
    <property type="match status" value="1"/>
</dbReference>
<evidence type="ECO:0000313" key="2">
    <source>
        <dbReference type="EMBL" id="MDR9776806.1"/>
    </source>
</evidence>
<evidence type="ECO:0000313" key="3">
    <source>
        <dbReference type="Proteomes" id="UP001268610"/>
    </source>
</evidence>
<feature type="transmembrane region" description="Helical" evidence="1">
    <location>
        <begin position="18"/>
        <end position="41"/>
    </location>
</feature>
<dbReference type="RefSeq" id="WP_003569578.1">
    <property type="nucleotide sequence ID" value="NZ_JAVLSC010000015.1"/>
</dbReference>
<protein>
    <submittedName>
        <fullName evidence="2">HdeD family acid-resistance protein</fullName>
    </submittedName>
</protein>
<feature type="transmembrane region" description="Helical" evidence="1">
    <location>
        <begin position="74"/>
        <end position="94"/>
    </location>
</feature>
<dbReference type="Proteomes" id="UP001268610">
    <property type="component" value="Unassembled WGS sequence"/>
</dbReference>
<organism evidence="2 3">
    <name type="scientific">Rhizobium hidalgonense</name>
    <dbReference type="NCBI Taxonomy" id="1538159"/>
    <lineage>
        <taxon>Bacteria</taxon>
        <taxon>Pseudomonadati</taxon>
        <taxon>Pseudomonadota</taxon>
        <taxon>Alphaproteobacteria</taxon>
        <taxon>Hyphomicrobiales</taxon>
        <taxon>Rhizobiaceae</taxon>
        <taxon>Rhizobium/Agrobacterium group</taxon>
        <taxon>Rhizobium</taxon>
    </lineage>
</organism>
<comment type="caution">
    <text evidence="2">The sequence shown here is derived from an EMBL/GenBank/DDBJ whole genome shotgun (WGS) entry which is preliminary data.</text>
</comment>
<gene>
    <name evidence="2" type="ORF">RJJ65_29955</name>
</gene>
<dbReference type="AlphaFoldDB" id="A0AAJ2LQD0"/>
<dbReference type="EMBL" id="JAVLSF010000029">
    <property type="protein sequence ID" value="MDR9776806.1"/>
    <property type="molecule type" value="Genomic_DNA"/>
</dbReference>
<keyword evidence="1" id="KW-0472">Membrane</keyword>
<dbReference type="GO" id="GO:0005886">
    <property type="term" value="C:plasma membrane"/>
    <property type="evidence" value="ECO:0007669"/>
    <property type="project" value="TreeGrafter"/>
</dbReference>
<feature type="transmembrane region" description="Helical" evidence="1">
    <location>
        <begin position="157"/>
        <end position="179"/>
    </location>
</feature>
<keyword evidence="1" id="KW-1133">Transmembrane helix</keyword>
<dbReference type="InterPro" id="IPR005325">
    <property type="entry name" value="DUF308_memb"/>
</dbReference>
<feature type="transmembrane region" description="Helical" evidence="1">
    <location>
        <begin position="100"/>
        <end position="120"/>
    </location>
</feature>
<dbReference type="InterPro" id="IPR052712">
    <property type="entry name" value="Acid_resist_chaperone_HdeD"/>
</dbReference>
<accession>A0AAJ2LQD0</accession>
<dbReference type="Pfam" id="PF03729">
    <property type="entry name" value="DUF308"/>
    <property type="match status" value="1"/>
</dbReference>
<name>A0AAJ2LQD0_9HYPH</name>
<keyword evidence="1" id="KW-0812">Transmembrane</keyword>
<reference evidence="2" key="1">
    <citation type="submission" date="2023-04" db="EMBL/GenBank/DDBJ databases">
        <title>Genomic characterization of faba bean (Vicia faba) microsymbionts in Mexican soils.</title>
        <authorList>
            <person name="Rivera Orduna F.N."/>
            <person name="Guevara-Luna J."/>
            <person name="Yan J."/>
            <person name="Arroyo-Herrera I."/>
            <person name="Li Y."/>
            <person name="Vasquez-Murrieta M.S."/>
            <person name="Wang E.T."/>
        </authorList>
    </citation>
    <scope>NUCLEOTIDE SEQUENCE</scope>
    <source>
        <strain evidence="2">CH26</strain>
    </source>
</reference>
<sequence length="199" mass="21466">MADVFNAEPTTSSLQSKWIWFVGLGVLLLVCGLIALGNLMLATVVSVYYVGMLMLFGGVVYLVHAFQVRGWDHVLFWALSGLLYVLAGICAFVNPILTSAALTLFLSLALVIAGVFRTWVGMRMKPTKGWRWVVASGVITALAGFVIALGWPVNSLWILGLFLAADLIIQGWTMIAFGLGIRSGPAKSDTPAPLSDRSF</sequence>
<dbReference type="PANTHER" id="PTHR34989:SF1">
    <property type="entry name" value="PROTEIN HDED"/>
    <property type="match status" value="1"/>
</dbReference>
<evidence type="ECO:0000256" key="1">
    <source>
        <dbReference type="SAM" id="Phobius"/>
    </source>
</evidence>